<accession>A0A0M2T148</accession>
<sequence length="95" mass="11162">MLISHPYIKISRKIKNNIQHCRELEEELVLSGNKITTASDHFHLDEILDMSYKPFSGNSGFLYLHTNRGLYSFHTRIHPHKFMQAYRQLKAADSM</sequence>
<evidence type="ECO:0000313" key="1">
    <source>
        <dbReference type="EMBL" id="KKK38550.1"/>
    </source>
</evidence>
<reference evidence="1 2" key="1">
    <citation type="submission" date="2015-04" db="EMBL/GenBank/DDBJ databases">
        <title>Taxonomic description and genome sequence of Bacillus campisalis sp. nov., a novel member of the genus Bacillus isolated from solar saltern.</title>
        <authorList>
            <person name="Mathan Kumar R."/>
            <person name="Kaur G."/>
            <person name="Kumar A."/>
            <person name="Singh N.K."/>
            <person name="Kaur N."/>
            <person name="Kumar N."/>
            <person name="Mayilraj S."/>
        </authorList>
    </citation>
    <scope>NUCLEOTIDE SEQUENCE [LARGE SCALE GENOMIC DNA]</scope>
    <source>
        <strain evidence="1 2">SA2-6</strain>
    </source>
</reference>
<dbReference type="PATRIC" id="fig|1408103.3.peg.1824"/>
<organism evidence="1 2">
    <name type="scientific">Mesobacillus campisalis</name>
    <dbReference type="NCBI Taxonomy" id="1408103"/>
    <lineage>
        <taxon>Bacteria</taxon>
        <taxon>Bacillati</taxon>
        <taxon>Bacillota</taxon>
        <taxon>Bacilli</taxon>
        <taxon>Bacillales</taxon>
        <taxon>Bacillaceae</taxon>
        <taxon>Mesobacillus</taxon>
    </lineage>
</organism>
<dbReference type="AlphaFoldDB" id="A0A0M2T148"/>
<dbReference type="Proteomes" id="UP000034166">
    <property type="component" value="Unassembled WGS sequence"/>
</dbReference>
<name>A0A0M2T148_9BACI</name>
<comment type="caution">
    <text evidence="1">The sequence shown here is derived from an EMBL/GenBank/DDBJ whole genome shotgun (WGS) entry which is preliminary data.</text>
</comment>
<evidence type="ECO:0008006" key="3">
    <source>
        <dbReference type="Google" id="ProtNLM"/>
    </source>
</evidence>
<gene>
    <name evidence="1" type="ORF">WQ57_08085</name>
</gene>
<dbReference type="EMBL" id="LAYY01000007">
    <property type="protein sequence ID" value="KKK38550.1"/>
    <property type="molecule type" value="Genomic_DNA"/>
</dbReference>
<protein>
    <recommendedName>
        <fullName evidence="3">YokE-like PH domain-containing protein</fullName>
    </recommendedName>
</protein>
<evidence type="ECO:0000313" key="2">
    <source>
        <dbReference type="Proteomes" id="UP000034166"/>
    </source>
</evidence>
<proteinExistence type="predicted"/>
<keyword evidence="2" id="KW-1185">Reference proteome</keyword>